<evidence type="ECO:0000256" key="2">
    <source>
        <dbReference type="ARBA" id="ARBA00022553"/>
    </source>
</evidence>
<evidence type="ECO:0000313" key="7">
    <source>
        <dbReference type="EMBL" id="QQP85253.1"/>
    </source>
</evidence>
<sequence length="154" mass="16807">MMQLKEFLTPAQVLVDVNVTSKKRALEVIAKTVAATCASVDEQQVFDQLIDRERLGTTGFGNGVAIPHCRMESCEEPIVAIMKLATGIDFDAVDDQPVDILIGLVVPAEATDEHLQLLKQIAELLSNSELCKQIRATTDNQQLYQIIVNGVGNT</sequence>
<keyword evidence="1" id="KW-0813">Transport</keyword>
<keyword evidence="4" id="KW-0808">Transferase</keyword>
<dbReference type="RefSeq" id="WP_201091647.1">
    <property type="nucleotide sequence ID" value="NZ_CP067393.1"/>
</dbReference>
<dbReference type="InterPro" id="IPR004715">
    <property type="entry name" value="PTS_IIA_fruc"/>
</dbReference>
<evidence type="ECO:0000256" key="5">
    <source>
        <dbReference type="ARBA" id="ARBA00022683"/>
    </source>
</evidence>
<keyword evidence="5" id="KW-0598">Phosphotransferase system</keyword>
<dbReference type="PANTHER" id="PTHR47738:SF1">
    <property type="entry name" value="NITROGEN REGULATORY PROTEIN"/>
    <property type="match status" value="1"/>
</dbReference>
<dbReference type="InterPro" id="IPR002178">
    <property type="entry name" value="PTS_EIIA_type-2_dom"/>
</dbReference>
<gene>
    <name evidence="7" type="primary">ptsN</name>
    <name evidence="7" type="ORF">JHT90_12830</name>
</gene>
<dbReference type="Gene3D" id="3.40.930.10">
    <property type="entry name" value="Mannitol-specific EII, Chain A"/>
    <property type="match status" value="1"/>
</dbReference>
<proteinExistence type="predicted"/>
<dbReference type="Proteomes" id="UP000595278">
    <property type="component" value="Chromosome"/>
</dbReference>
<dbReference type="InterPro" id="IPR051541">
    <property type="entry name" value="PTS_SugarTrans_NitroReg"/>
</dbReference>
<dbReference type="CDD" id="cd00211">
    <property type="entry name" value="PTS_IIA_fru"/>
    <property type="match status" value="1"/>
</dbReference>
<dbReference type="EMBL" id="CP067393">
    <property type="protein sequence ID" value="QQP85253.1"/>
    <property type="molecule type" value="Genomic_DNA"/>
</dbReference>
<protein>
    <submittedName>
        <fullName evidence="7">PTS IIA-like nitrogen regulatory protein PtsN</fullName>
    </submittedName>
</protein>
<dbReference type="NCBIfam" id="TIGR00848">
    <property type="entry name" value="fruA"/>
    <property type="match status" value="1"/>
</dbReference>
<keyword evidence="2" id="KW-0597">Phosphoprotein</keyword>
<dbReference type="PANTHER" id="PTHR47738">
    <property type="entry name" value="PTS SYSTEM FRUCTOSE-LIKE EIIA COMPONENT-RELATED"/>
    <property type="match status" value="1"/>
</dbReference>
<dbReference type="InterPro" id="IPR016152">
    <property type="entry name" value="PTrfase/Anion_transptr"/>
</dbReference>
<evidence type="ECO:0000256" key="3">
    <source>
        <dbReference type="ARBA" id="ARBA00022597"/>
    </source>
</evidence>
<dbReference type="SUPFAM" id="SSF55804">
    <property type="entry name" value="Phoshotransferase/anion transport protein"/>
    <property type="match status" value="1"/>
</dbReference>
<dbReference type="PROSITE" id="PS51094">
    <property type="entry name" value="PTS_EIIA_TYPE_2"/>
    <property type="match status" value="1"/>
</dbReference>
<evidence type="ECO:0000256" key="1">
    <source>
        <dbReference type="ARBA" id="ARBA00022448"/>
    </source>
</evidence>
<keyword evidence="3" id="KW-0762">Sugar transport</keyword>
<dbReference type="InterPro" id="IPR006320">
    <property type="entry name" value="PTS_Nitro_regul"/>
</dbReference>
<evidence type="ECO:0000259" key="6">
    <source>
        <dbReference type="PROSITE" id="PS51094"/>
    </source>
</evidence>
<feature type="domain" description="PTS EIIA type-2" evidence="6">
    <location>
        <begin position="6"/>
        <end position="150"/>
    </location>
</feature>
<keyword evidence="8" id="KW-1185">Reference proteome</keyword>
<dbReference type="NCBIfam" id="TIGR01419">
    <property type="entry name" value="nitro_reg_IIA"/>
    <property type="match status" value="1"/>
</dbReference>
<dbReference type="KEGG" id="eaz:JHT90_12830"/>
<dbReference type="AlphaFoldDB" id="A0A974NEV9"/>
<dbReference type="GO" id="GO:0030295">
    <property type="term" value="F:protein kinase activator activity"/>
    <property type="evidence" value="ECO:0007669"/>
    <property type="project" value="TreeGrafter"/>
</dbReference>
<dbReference type="GO" id="GO:0008982">
    <property type="term" value="F:protein-N(PI)-phosphohistidine-sugar phosphotransferase activity"/>
    <property type="evidence" value="ECO:0007669"/>
    <property type="project" value="InterPro"/>
</dbReference>
<accession>A0A974NEV9</accession>
<evidence type="ECO:0000256" key="4">
    <source>
        <dbReference type="ARBA" id="ARBA00022679"/>
    </source>
</evidence>
<organism evidence="7 8">
    <name type="scientific">Entomomonas asaccharolytica</name>
    <dbReference type="NCBI Taxonomy" id="2785331"/>
    <lineage>
        <taxon>Bacteria</taxon>
        <taxon>Pseudomonadati</taxon>
        <taxon>Pseudomonadota</taxon>
        <taxon>Gammaproteobacteria</taxon>
        <taxon>Pseudomonadales</taxon>
        <taxon>Pseudomonadaceae</taxon>
        <taxon>Entomomonas</taxon>
    </lineage>
</organism>
<name>A0A974NEV9_9GAMM</name>
<dbReference type="Pfam" id="PF00359">
    <property type="entry name" value="PTS_EIIA_2"/>
    <property type="match status" value="1"/>
</dbReference>
<dbReference type="GO" id="GO:0009401">
    <property type="term" value="P:phosphoenolpyruvate-dependent sugar phosphotransferase system"/>
    <property type="evidence" value="ECO:0007669"/>
    <property type="project" value="UniProtKB-KW"/>
</dbReference>
<reference evidence="7 8" key="1">
    <citation type="submission" date="2021-01" db="EMBL/GenBank/DDBJ databases">
        <title>Entomomonas sp. F2A isolated from a house cricket (Acheta domesticus).</title>
        <authorList>
            <person name="Spergser J."/>
            <person name="Busse H.-J."/>
        </authorList>
    </citation>
    <scope>NUCLEOTIDE SEQUENCE [LARGE SCALE GENOMIC DNA]</scope>
    <source>
        <strain evidence="7 8">F2A</strain>
    </source>
</reference>
<dbReference type="GO" id="GO:0016020">
    <property type="term" value="C:membrane"/>
    <property type="evidence" value="ECO:0007669"/>
    <property type="project" value="InterPro"/>
</dbReference>
<evidence type="ECO:0000313" key="8">
    <source>
        <dbReference type="Proteomes" id="UP000595278"/>
    </source>
</evidence>
<dbReference type="PROSITE" id="PS00372">
    <property type="entry name" value="PTS_EIIA_TYPE_2_HIS"/>
    <property type="match status" value="1"/>
</dbReference>